<dbReference type="PROSITE" id="PS50137">
    <property type="entry name" value="DS_RBD"/>
    <property type="match status" value="1"/>
</dbReference>
<dbReference type="NCBIfam" id="TIGR02191">
    <property type="entry name" value="RNaseIII"/>
    <property type="match status" value="1"/>
</dbReference>
<dbReference type="GO" id="GO:0004525">
    <property type="term" value="F:ribonuclease III activity"/>
    <property type="evidence" value="ECO:0007669"/>
    <property type="project" value="UniProtKB-UniRule"/>
</dbReference>
<keyword evidence="13" id="KW-1185">Reference proteome</keyword>
<dbReference type="EC" id="3.1.26.3" evidence="8"/>
<evidence type="ECO:0000259" key="11">
    <source>
        <dbReference type="PROSITE" id="PS50142"/>
    </source>
</evidence>
<dbReference type="Gene3D" id="3.30.160.20">
    <property type="match status" value="1"/>
</dbReference>
<dbReference type="GO" id="GO:0006397">
    <property type="term" value="P:mRNA processing"/>
    <property type="evidence" value="ECO:0007669"/>
    <property type="project" value="UniProtKB-UniRule"/>
</dbReference>
<dbReference type="Pfam" id="PF00035">
    <property type="entry name" value="dsrm"/>
    <property type="match status" value="1"/>
</dbReference>
<dbReference type="GO" id="GO:0010468">
    <property type="term" value="P:regulation of gene expression"/>
    <property type="evidence" value="ECO:0007669"/>
    <property type="project" value="TreeGrafter"/>
</dbReference>
<dbReference type="RefSeq" id="WP_138324861.1">
    <property type="nucleotide sequence ID" value="NZ_VCDI01000001.1"/>
</dbReference>
<dbReference type="GO" id="GO:0046872">
    <property type="term" value="F:metal ion binding"/>
    <property type="evidence" value="ECO:0007669"/>
    <property type="project" value="UniProtKB-KW"/>
</dbReference>
<dbReference type="CDD" id="cd00593">
    <property type="entry name" value="RIBOc"/>
    <property type="match status" value="1"/>
</dbReference>
<evidence type="ECO:0000256" key="8">
    <source>
        <dbReference type="HAMAP-Rule" id="MF_00104"/>
    </source>
</evidence>
<proteinExistence type="inferred from homology"/>
<dbReference type="InterPro" id="IPR014720">
    <property type="entry name" value="dsRBD_dom"/>
</dbReference>
<accession>A0A5R9JAL5</accession>
<keyword evidence="8" id="KW-0699">rRNA-binding</keyword>
<evidence type="ECO:0000256" key="3">
    <source>
        <dbReference type="ARBA" id="ARBA00022664"/>
    </source>
</evidence>
<dbReference type="SMART" id="SM00358">
    <property type="entry name" value="DSRM"/>
    <property type="match status" value="1"/>
</dbReference>
<feature type="domain" description="RNase III" evidence="11">
    <location>
        <begin position="1"/>
        <end position="150"/>
    </location>
</feature>
<evidence type="ECO:0000256" key="1">
    <source>
        <dbReference type="ARBA" id="ARBA00000109"/>
    </source>
</evidence>
<dbReference type="CDD" id="cd10845">
    <property type="entry name" value="DSRM_RNAse_III_family"/>
    <property type="match status" value="1"/>
</dbReference>
<dbReference type="GO" id="GO:0005737">
    <property type="term" value="C:cytoplasm"/>
    <property type="evidence" value="ECO:0007669"/>
    <property type="project" value="UniProtKB-SubCell"/>
</dbReference>
<keyword evidence="5 8" id="KW-0255">Endonuclease</keyword>
<dbReference type="GO" id="GO:0008033">
    <property type="term" value="P:tRNA processing"/>
    <property type="evidence" value="ECO:0007669"/>
    <property type="project" value="UniProtKB-KW"/>
</dbReference>
<comment type="catalytic activity">
    <reaction evidence="1 8">
        <text>Endonucleolytic cleavage to 5'-phosphomonoester.</text>
        <dbReference type="EC" id="3.1.26.3"/>
    </reaction>
</comment>
<feature type="binding site" evidence="8">
    <location>
        <position position="139"/>
    </location>
    <ligand>
        <name>Mg(2+)</name>
        <dbReference type="ChEBI" id="CHEBI:18420"/>
    </ligand>
</feature>
<dbReference type="SUPFAM" id="SSF69065">
    <property type="entry name" value="RNase III domain-like"/>
    <property type="match status" value="1"/>
</dbReference>
<keyword evidence="4 8" id="KW-0540">Nuclease</keyword>
<comment type="subcellular location">
    <subcellularLocation>
        <location evidence="8">Cytoplasm</location>
    </subcellularLocation>
</comment>
<dbReference type="GO" id="GO:0006364">
    <property type="term" value="P:rRNA processing"/>
    <property type="evidence" value="ECO:0007669"/>
    <property type="project" value="UniProtKB-UniRule"/>
</dbReference>
<evidence type="ECO:0000256" key="4">
    <source>
        <dbReference type="ARBA" id="ARBA00022722"/>
    </source>
</evidence>
<feature type="active site" evidence="8">
    <location>
        <position position="67"/>
    </location>
</feature>
<keyword evidence="8" id="KW-0698">rRNA processing</keyword>
<feature type="binding site" evidence="8">
    <location>
        <position position="136"/>
    </location>
    <ligand>
        <name>Mg(2+)</name>
        <dbReference type="ChEBI" id="CHEBI:18420"/>
    </ligand>
</feature>
<dbReference type="HAMAP" id="MF_00104">
    <property type="entry name" value="RNase_III"/>
    <property type="match status" value="1"/>
</dbReference>
<organism evidence="12 13">
    <name type="scientific">Lichenicoccus roseus</name>
    <dbReference type="NCBI Taxonomy" id="2683649"/>
    <lineage>
        <taxon>Bacteria</taxon>
        <taxon>Pseudomonadati</taxon>
        <taxon>Pseudomonadota</taxon>
        <taxon>Alphaproteobacteria</taxon>
        <taxon>Acetobacterales</taxon>
        <taxon>Acetobacteraceae</taxon>
        <taxon>Lichenicoccus</taxon>
    </lineage>
</organism>
<evidence type="ECO:0000313" key="13">
    <source>
        <dbReference type="Proteomes" id="UP000305654"/>
    </source>
</evidence>
<dbReference type="AlphaFoldDB" id="A0A5R9JAL5"/>
<dbReference type="PROSITE" id="PS50142">
    <property type="entry name" value="RNASE_3_2"/>
    <property type="match status" value="1"/>
</dbReference>
<comment type="similarity">
    <text evidence="2">Belongs to the ribonuclease III family.</text>
</comment>
<feature type="region of interest" description="Disordered" evidence="9">
    <location>
        <begin position="22"/>
        <end position="49"/>
    </location>
</feature>
<evidence type="ECO:0000313" key="12">
    <source>
        <dbReference type="EMBL" id="TLU74612.1"/>
    </source>
</evidence>
<comment type="cofactor">
    <cofactor evidence="8">
        <name>Mg(2+)</name>
        <dbReference type="ChEBI" id="CHEBI:18420"/>
    </cofactor>
</comment>
<dbReference type="Pfam" id="PF14622">
    <property type="entry name" value="Ribonucleas_3_3"/>
    <property type="match status" value="1"/>
</dbReference>
<keyword evidence="8" id="KW-0819">tRNA processing</keyword>
<evidence type="ECO:0000256" key="5">
    <source>
        <dbReference type="ARBA" id="ARBA00022759"/>
    </source>
</evidence>
<dbReference type="OrthoDB" id="9805026at2"/>
<keyword evidence="7 8" id="KW-0694">RNA-binding</keyword>
<feature type="domain" description="DRBM" evidence="10">
    <location>
        <begin position="175"/>
        <end position="243"/>
    </location>
</feature>
<protein>
    <recommendedName>
        <fullName evidence="8">Ribonuclease 3</fullName>
        <ecNumber evidence="8">3.1.26.3</ecNumber>
    </recommendedName>
    <alternativeName>
        <fullName evidence="8">Ribonuclease III</fullName>
        <shortName evidence="8">RNase III</shortName>
    </alternativeName>
</protein>
<comment type="subunit">
    <text evidence="8">Homodimer.</text>
</comment>
<evidence type="ECO:0000259" key="10">
    <source>
        <dbReference type="PROSITE" id="PS50137"/>
    </source>
</evidence>
<keyword evidence="8" id="KW-0460">Magnesium</keyword>
<comment type="function">
    <text evidence="8">Digests double-stranded RNA. Involved in the processing of primary rRNA transcript to yield the immediate precursors to the large and small rRNAs (23S and 16S). Processes some mRNAs, and tRNAs when they are encoded in the rRNA operon. Processes pre-crRNA and tracrRNA of type II CRISPR loci if present in the organism.</text>
</comment>
<keyword evidence="3 8" id="KW-0507">mRNA processing</keyword>
<sequence>MQWRFRRPELLSEALTHRSAANAQSLYARRPGERRTGPRARRPRLDDHEVAAEKPLRSNERLEFIGDRVLGLLMAEWLIERYPDEPEGQIGLRHARLVSRPVLAEIAAAIGLSEALAVSDHETRAGVRQVATVLADAVEAVLGAAFLDGGLEPARTFIRTAWAGMIEAQTLPPKDAKTALQEWLLGRGRNLPLYVVESAEGPSHAPVFVIRAVAGALSGVGTASTKRAAESAAAADLLAQLSRPSGKPS</sequence>
<comment type="caution">
    <text evidence="12">The sequence shown here is derived from an EMBL/GenBank/DDBJ whole genome shotgun (WGS) entry which is preliminary data.</text>
</comment>
<dbReference type="InterPro" id="IPR000999">
    <property type="entry name" value="RNase_III_dom"/>
</dbReference>
<dbReference type="SUPFAM" id="SSF54768">
    <property type="entry name" value="dsRNA-binding domain-like"/>
    <property type="match status" value="1"/>
</dbReference>
<evidence type="ECO:0000256" key="7">
    <source>
        <dbReference type="ARBA" id="ARBA00022884"/>
    </source>
</evidence>
<keyword evidence="8" id="KW-0479">Metal-binding</keyword>
<dbReference type="Gene3D" id="1.10.1520.10">
    <property type="entry name" value="Ribonuclease III domain"/>
    <property type="match status" value="1"/>
</dbReference>
<dbReference type="InterPro" id="IPR011907">
    <property type="entry name" value="RNase_III"/>
</dbReference>
<dbReference type="SMART" id="SM00535">
    <property type="entry name" value="RIBOc"/>
    <property type="match status" value="1"/>
</dbReference>
<evidence type="ECO:0000256" key="6">
    <source>
        <dbReference type="ARBA" id="ARBA00022801"/>
    </source>
</evidence>
<keyword evidence="6 8" id="KW-0378">Hydrolase</keyword>
<dbReference type="Proteomes" id="UP000305654">
    <property type="component" value="Unassembled WGS sequence"/>
</dbReference>
<dbReference type="EMBL" id="VCDI01000001">
    <property type="protein sequence ID" value="TLU74612.1"/>
    <property type="molecule type" value="Genomic_DNA"/>
</dbReference>
<dbReference type="InterPro" id="IPR036389">
    <property type="entry name" value="RNase_III_sf"/>
</dbReference>
<dbReference type="GO" id="GO:0003725">
    <property type="term" value="F:double-stranded RNA binding"/>
    <property type="evidence" value="ECO:0007669"/>
    <property type="project" value="TreeGrafter"/>
</dbReference>
<feature type="binding site" evidence="8">
    <location>
        <position position="63"/>
    </location>
    <ligand>
        <name>Mg(2+)</name>
        <dbReference type="ChEBI" id="CHEBI:18420"/>
    </ligand>
</feature>
<evidence type="ECO:0000256" key="9">
    <source>
        <dbReference type="SAM" id="MobiDB-lite"/>
    </source>
</evidence>
<dbReference type="GO" id="GO:0019843">
    <property type="term" value="F:rRNA binding"/>
    <property type="evidence" value="ECO:0007669"/>
    <property type="project" value="UniProtKB-KW"/>
</dbReference>
<name>A0A5R9JAL5_9PROT</name>
<dbReference type="PANTHER" id="PTHR11207">
    <property type="entry name" value="RIBONUCLEASE III"/>
    <property type="match status" value="1"/>
</dbReference>
<dbReference type="PANTHER" id="PTHR11207:SF0">
    <property type="entry name" value="RIBONUCLEASE 3"/>
    <property type="match status" value="1"/>
</dbReference>
<reference evidence="12 13" key="1">
    <citation type="submission" date="2019-05" db="EMBL/GenBank/DDBJ databases">
        <authorList>
            <person name="Pankratov T."/>
            <person name="Grouzdev D."/>
        </authorList>
    </citation>
    <scope>NUCLEOTIDE SEQUENCE [LARGE SCALE GENOMIC DNA]</scope>
    <source>
        <strain evidence="12 13">KEBCLARHB70R</strain>
    </source>
</reference>
<feature type="active site" evidence="8">
    <location>
        <position position="139"/>
    </location>
</feature>
<gene>
    <name evidence="8 12" type="primary">rnc</name>
    <name evidence="12" type="ORF">FE263_01140</name>
</gene>
<keyword evidence="8" id="KW-0963">Cytoplasm</keyword>
<evidence type="ECO:0000256" key="2">
    <source>
        <dbReference type="ARBA" id="ARBA00010183"/>
    </source>
</evidence>